<dbReference type="AlphaFoldDB" id="A0A8T5VKH1"/>
<evidence type="ECO:0000256" key="6">
    <source>
        <dbReference type="ARBA" id="ARBA00023002"/>
    </source>
</evidence>
<evidence type="ECO:0000313" key="9">
    <source>
        <dbReference type="EMBL" id="UPT92171.1"/>
    </source>
</evidence>
<evidence type="ECO:0000256" key="2">
    <source>
        <dbReference type="ARBA" id="ARBA00005502"/>
    </source>
</evidence>
<dbReference type="CDD" id="cd00381">
    <property type="entry name" value="IMPDH"/>
    <property type="match status" value="1"/>
</dbReference>
<dbReference type="Proteomes" id="UP000551709">
    <property type="component" value="Plasmid pBb1S5a"/>
</dbReference>
<dbReference type="RefSeq" id="WP_166106893.1">
    <property type="nucleotide sequence ID" value="NZ_CP096256.1"/>
</dbReference>
<keyword evidence="4" id="KW-0658">Purine biosynthesis</keyword>
<evidence type="ECO:0000256" key="5">
    <source>
        <dbReference type="ARBA" id="ARBA00022958"/>
    </source>
</evidence>
<evidence type="ECO:0000256" key="3">
    <source>
        <dbReference type="ARBA" id="ARBA00022749"/>
    </source>
</evidence>
<sequence length="394" mass="41270">MNSFNDGIPQGYAFDDVLLVPNRTRATSRTIVDLSTRLTPRIALAIPIVSANTPWCTESRLAVALAAEGGIGIIHRMTTSHTQAEEVRRTKAAVVDPAISPRATRDAQGRLRVGAAVGVKSDTLARAAMLIEAGADVLVVDVAHGHADYVIDTVQALKSAHPHVDLIAGNVATAEGVRDLVEAGASAVKVGIGPGSVCSTRIVTGAGVPQLSAILECAREAKLRGVSVIADGGIRTSGDIVKALAAGAASVMLGKLLAGTEESAAIPIERDGRRYKITNGFVSLGVGLTLKRLEGGEVSEEEFKNYVPEGVEATFDYAGLLSDVLRQHLGGVRSGLSYGGSLTIAELQQKARFIRVTASGNYEGRPHVQDHTPAHHPNYAAMFVAPANRLERSS</sequence>
<dbReference type="PIRSF" id="PIRSF000130">
    <property type="entry name" value="IMPDH"/>
    <property type="match status" value="1"/>
</dbReference>
<dbReference type="GO" id="GO:0006177">
    <property type="term" value="P:GMP biosynthetic process"/>
    <property type="evidence" value="ECO:0007669"/>
    <property type="project" value="UniProtKB-KW"/>
</dbReference>
<geneLocation type="plasmid" evidence="9 10">
    <name>pBb1S5a</name>
</geneLocation>
<organism evidence="9 10">
    <name type="scientific">Bradyrhizobium barranii subsp. apii</name>
    <dbReference type="NCBI Taxonomy" id="2819348"/>
    <lineage>
        <taxon>Bacteria</taxon>
        <taxon>Pseudomonadati</taxon>
        <taxon>Pseudomonadota</taxon>
        <taxon>Alphaproteobacteria</taxon>
        <taxon>Hyphomicrobiales</taxon>
        <taxon>Nitrobacteraceae</taxon>
        <taxon>Bradyrhizobium</taxon>
        <taxon>Bradyrhizobium barranii</taxon>
    </lineage>
</organism>
<dbReference type="PANTHER" id="PTHR11911">
    <property type="entry name" value="INOSINE-5-MONOPHOSPHATE DEHYDROGENASE RELATED"/>
    <property type="match status" value="1"/>
</dbReference>
<evidence type="ECO:0000256" key="1">
    <source>
        <dbReference type="ARBA" id="ARBA00001958"/>
    </source>
</evidence>
<dbReference type="SUPFAM" id="SSF51412">
    <property type="entry name" value="Inosine monophosphate dehydrogenase (IMPDH)"/>
    <property type="match status" value="1"/>
</dbReference>
<reference evidence="9 10" key="1">
    <citation type="journal article" date="2017" name="Syst. Appl. Microbiol.">
        <title>Soybeans inoculated with root zone soils of Canadian native legumes harbour diverse and novel Bradyrhizobium spp. that possess agricultural potential.</title>
        <authorList>
            <person name="Bromfield E.S.P."/>
            <person name="Cloutier S."/>
            <person name="Tambong J.T."/>
            <person name="Tran Thi T.V."/>
        </authorList>
    </citation>
    <scope>NUCLEOTIDE SEQUENCE [LARGE SCALE GENOMIC DNA]</scope>
    <source>
        <strain evidence="9 10">1S5</strain>
    </source>
</reference>
<keyword evidence="6" id="KW-0560">Oxidoreductase</keyword>
<gene>
    <name evidence="9" type="ORF">HAP41_0000048810</name>
</gene>
<evidence type="ECO:0000256" key="4">
    <source>
        <dbReference type="ARBA" id="ARBA00022755"/>
    </source>
</evidence>
<evidence type="ECO:0000256" key="8">
    <source>
        <dbReference type="ARBA" id="ARBA00048028"/>
    </source>
</evidence>
<keyword evidence="9" id="KW-0614">Plasmid</keyword>
<dbReference type="GO" id="GO:0006183">
    <property type="term" value="P:GTP biosynthetic process"/>
    <property type="evidence" value="ECO:0007669"/>
    <property type="project" value="TreeGrafter"/>
</dbReference>
<dbReference type="PROSITE" id="PS00487">
    <property type="entry name" value="IMP_DH_GMP_RED"/>
    <property type="match status" value="1"/>
</dbReference>
<dbReference type="GO" id="GO:0003938">
    <property type="term" value="F:IMP dehydrogenase activity"/>
    <property type="evidence" value="ECO:0007669"/>
    <property type="project" value="UniProtKB-EC"/>
</dbReference>
<evidence type="ECO:0000313" key="10">
    <source>
        <dbReference type="Proteomes" id="UP000551709"/>
    </source>
</evidence>
<dbReference type="PANTHER" id="PTHR11911:SF111">
    <property type="entry name" value="INOSINE-5'-MONOPHOSPHATE DEHYDROGENASE"/>
    <property type="match status" value="1"/>
</dbReference>
<evidence type="ECO:0000256" key="7">
    <source>
        <dbReference type="ARBA" id="ARBA00023027"/>
    </source>
</evidence>
<keyword evidence="3" id="KW-0332">GMP biosynthesis</keyword>
<dbReference type="FunFam" id="3.20.20.70:FF:000424">
    <property type="entry name" value="Inosine-5'-monophosphate dehydrogenase 2"/>
    <property type="match status" value="1"/>
</dbReference>
<dbReference type="InterPro" id="IPR001093">
    <property type="entry name" value="IMP_DH_GMPRt"/>
</dbReference>
<dbReference type="Pfam" id="PF00478">
    <property type="entry name" value="IMPDH"/>
    <property type="match status" value="1"/>
</dbReference>
<dbReference type="InterPro" id="IPR005990">
    <property type="entry name" value="IMP_DH"/>
</dbReference>
<comment type="catalytic activity">
    <reaction evidence="8">
        <text>IMP + NAD(+) + H2O = XMP + NADH + H(+)</text>
        <dbReference type="Rhea" id="RHEA:11708"/>
        <dbReference type="ChEBI" id="CHEBI:15377"/>
        <dbReference type="ChEBI" id="CHEBI:15378"/>
        <dbReference type="ChEBI" id="CHEBI:57464"/>
        <dbReference type="ChEBI" id="CHEBI:57540"/>
        <dbReference type="ChEBI" id="CHEBI:57945"/>
        <dbReference type="ChEBI" id="CHEBI:58053"/>
        <dbReference type="EC" id="1.1.1.205"/>
    </reaction>
</comment>
<comment type="similarity">
    <text evidence="2">Belongs to the IMPDH/GMPR family.</text>
</comment>
<dbReference type="Gene3D" id="3.20.20.70">
    <property type="entry name" value="Aldolase class I"/>
    <property type="match status" value="2"/>
</dbReference>
<keyword evidence="7" id="KW-0520">NAD</keyword>
<name>A0A8T5VKH1_9BRAD</name>
<protein>
    <submittedName>
        <fullName evidence="9">IMP dehydrogenase</fullName>
    </submittedName>
</protein>
<reference evidence="10" key="2">
    <citation type="journal article" date="2022" name="Int. J. Syst. Evol. Microbiol.">
        <title>Strains of Bradyrhizobium barranii sp. nov. associated with legumes native to Canada are symbionts of soybeans and belong to different subspecies (subsp. barranii subsp. nov. and subsp. apii subsp. nov.) and symbiovars (sv. glycinearum and sv. septentrionale).</title>
        <authorList>
            <person name="Bromfield E.S.P."/>
            <person name="Cloutier S."/>
            <person name="Wasai-Hara S."/>
            <person name="Minamisawa K."/>
        </authorList>
    </citation>
    <scope>NUCLEOTIDE SEQUENCE [LARGE SCALE GENOMIC DNA]</scope>
    <source>
        <strain evidence="10">1S5</strain>
    </source>
</reference>
<dbReference type="InterPro" id="IPR013785">
    <property type="entry name" value="Aldolase_TIM"/>
</dbReference>
<dbReference type="InterPro" id="IPR015875">
    <property type="entry name" value="IMP_DH/GMP_Rdtase_CS"/>
</dbReference>
<dbReference type="EMBL" id="CP096256">
    <property type="protein sequence ID" value="UPT92171.1"/>
    <property type="molecule type" value="Genomic_DNA"/>
</dbReference>
<comment type="cofactor">
    <cofactor evidence="1">
        <name>K(+)</name>
        <dbReference type="ChEBI" id="CHEBI:29103"/>
    </cofactor>
</comment>
<proteinExistence type="inferred from homology"/>
<keyword evidence="5" id="KW-0630">Potassium</keyword>
<dbReference type="SMART" id="SM01240">
    <property type="entry name" value="IMPDH"/>
    <property type="match status" value="1"/>
</dbReference>
<accession>A0A8T5VKH1</accession>